<reference evidence="1" key="3">
    <citation type="submission" date="2025-09" db="UniProtKB">
        <authorList>
            <consortium name="Ensembl"/>
        </authorList>
    </citation>
    <scope>IDENTIFICATION</scope>
</reference>
<accession>A0A8K9VDC5</accession>
<dbReference type="GO" id="GO:0003676">
    <property type="term" value="F:nucleic acid binding"/>
    <property type="evidence" value="ECO:0007669"/>
    <property type="project" value="InterPro"/>
</dbReference>
<dbReference type="GeneTree" id="ENSGT01030000239923"/>
<dbReference type="AlphaFoldDB" id="A0A8K9VDC5"/>
<evidence type="ECO:0000313" key="2">
    <source>
        <dbReference type="Proteomes" id="UP000694395"/>
    </source>
</evidence>
<reference evidence="1" key="1">
    <citation type="submission" date="2020-07" db="EMBL/GenBank/DDBJ databases">
        <title>A long reads based de novo assembly of the rainbow trout Arlee double haploid line genome.</title>
        <authorList>
            <person name="Gao G."/>
            <person name="Palti Y."/>
        </authorList>
    </citation>
    <scope>NUCLEOTIDE SEQUENCE [LARGE SCALE GENOMIC DNA]</scope>
</reference>
<dbReference type="Gene3D" id="3.30.420.10">
    <property type="entry name" value="Ribonuclease H-like superfamily/Ribonuclease H"/>
    <property type="match status" value="1"/>
</dbReference>
<sequence length="96" mass="10573">MGKTKDLSAFERGLVIGARRTGLNVSRTATLLCFSPSTVSPVYQEWSITQRTSSQLDTALESTWAIIPVVRFRHVVESMPQQIEAVLMAKGGATQY</sequence>
<keyword evidence="2" id="KW-1185">Reference proteome</keyword>
<proteinExistence type="predicted"/>
<evidence type="ECO:0008006" key="3">
    <source>
        <dbReference type="Google" id="ProtNLM"/>
    </source>
</evidence>
<organism evidence="1 2">
    <name type="scientific">Oncorhynchus mykiss</name>
    <name type="common">Rainbow trout</name>
    <name type="synonym">Salmo gairdneri</name>
    <dbReference type="NCBI Taxonomy" id="8022"/>
    <lineage>
        <taxon>Eukaryota</taxon>
        <taxon>Metazoa</taxon>
        <taxon>Chordata</taxon>
        <taxon>Craniata</taxon>
        <taxon>Vertebrata</taxon>
        <taxon>Euteleostomi</taxon>
        <taxon>Actinopterygii</taxon>
        <taxon>Neopterygii</taxon>
        <taxon>Teleostei</taxon>
        <taxon>Protacanthopterygii</taxon>
        <taxon>Salmoniformes</taxon>
        <taxon>Salmonidae</taxon>
        <taxon>Salmoninae</taxon>
        <taxon>Oncorhynchus</taxon>
    </lineage>
</organism>
<protein>
    <recommendedName>
        <fullName evidence="3">Tc3 transposase DNA binding domain-containing protein</fullName>
    </recommendedName>
</protein>
<dbReference type="Proteomes" id="UP000694395">
    <property type="component" value="Chromosome 16"/>
</dbReference>
<dbReference type="InterPro" id="IPR036397">
    <property type="entry name" value="RNaseH_sf"/>
</dbReference>
<name>A0A8K9VDC5_ONCMY</name>
<evidence type="ECO:0000313" key="1">
    <source>
        <dbReference type="Ensembl" id="ENSOMYP00000118500.1"/>
    </source>
</evidence>
<dbReference type="Ensembl" id="ENSOMYT00000163451.1">
    <property type="protein sequence ID" value="ENSOMYP00000118500.1"/>
    <property type="gene ID" value="ENSOMYG00000057915.1"/>
</dbReference>
<reference evidence="1" key="2">
    <citation type="submission" date="2025-08" db="UniProtKB">
        <authorList>
            <consortium name="Ensembl"/>
        </authorList>
    </citation>
    <scope>IDENTIFICATION</scope>
</reference>